<evidence type="ECO:0000313" key="10">
    <source>
        <dbReference type="EMBL" id="PMD54839.1"/>
    </source>
</evidence>
<dbReference type="GO" id="GO:0005762">
    <property type="term" value="C:mitochondrial large ribosomal subunit"/>
    <property type="evidence" value="ECO:0007669"/>
    <property type="project" value="TreeGrafter"/>
</dbReference>
<dbReference type="FunFam" id="3.90.79.10:FF:000018">
    <property type="entry name" value="39S ribosomal protein L46, mitochondrial"/>
    <property type="match status" value="1"/>
</dbReference>
<feature type="region of interest" description="Disordered" evidence="8">
    <location>
        <begin position="50"/>
        <end position="70"/>
    </location>
</feature>
<proteinExistence type="inferred from homology"/>
<dbReference type="InterPro" id="IPR040008">
    <property type="entry name" value="Ribosomal_mL46"/>
</dbReference>
<evidence type="ECO:0000256" key="4">
    <source>
        <dbReference type="ARBA" id="ARBA00022980"/>
    </source>
</evidence>
<keyword evidence="6" id="KW-0687">Ribonucleoprotein</keyword>
<evidence type="ECO:0000256" key="7">
    <source>
        <dbReference type="ARBA" id="ARBA00035190"/>
    </source>
</evidence>
<dbReference type="STRING" id="1095630.A0A2J6SVP9"/>
<sequence>MTASSRGSRAAASVLRSTSSRPRQPICASCSHFQPSRRTYAVAAASLKTLDNTPNSEPPQVKATPPVTASTPHYTTKAGILLTRPPLLTPPLTSFEKAYFFYQKRLNERLALPFTRYFYFKKGTPADTDWKIKARERNGVAARELGGYRAYGEEAWNDELLVNDLEQESGEGEGKSKGKGLGKMGLAEPRHVVDSLVKEARVRAIEGKDGAAVEVQEGDEVHVDTNVDQPLKRWTDADRKRDVRRLDRQLARTLYLLVKREGGGWGFPAGELVGRENLHQGAERILVQTAGVNMNTWIVGHVPVGHHIINPRFHPESGDLEKQGTRTFFMKGRIMAGQANLEGNMFGLSDFKWLTKQEVQKHVADKYWSYVKNMMADR</sequence>
<evidence type="ECO:0000256" key="2">
    <source>
        <dbReference type="ARBA" id="ARBA00009070"/>
    </source>
</evidence>
<dbReference type="EMBL" id="KZ613856">
    <property type="protein sequence ID" value="PMD54839.1"/>
    <property type="molecule type" value="Genomic_DNA"/>
</dbReference>
<dbReference type="PANTHER" id="PTHR13124">
    <property type="entry name" value="39S RIBOSOMAL PROTEIN L46, MITOCHONDRIAL PRECURSOR-RELATED"/>
    <property type="match status" value="1"/>
</dbReference>
<comment type="similarity">
    <text evidence="2">Belongs to the mitochondrion-specific ribosomal protein mL46 family.</text>
</comment>
<dbReference type="RefSeq" id="XP_024731743.1">
    <property type="nucleotide sequence ID" value="XM_024883655.1"/>
</dbReference>
<dbReference type="GeneID" id="36591732"/>
<feature type="domain" description="Large ribosomal subunit protein mL46 N-terminal" evidence="9">
    <location>
        <begin position="76"/>
        <end position="238"/>
    </location>
</feature>
<evidence type="ECO:0000256" key="3">
    <source>
        <dbReference type="ARBA" id="ARBA00022946"/>
    </source>
</evidence>
<evidence type="ECO:0000259" key="9">
    <source>
        <dbReference type="Pfam" id="PF11788"/>
    </source>
</evidence>
<dbReference type="InParanoid" id="A0A2J6SVP9"/>
<feature type="compositionally biased region" description="Low complexity" evidence="8">
    <location>
        <begin position="1"/>
        <end position="13"/>
    </location>
</feature>
<dbReference type="InterPro" id="IPR021757">
    <property type="entry name" value="Ribosomal_mL46_N"/>
</dbReference>
<evidence type="ECO:0000313" key="11">
    <source>
        <dbReference type="Proteomes" id="UP000235371"/>
    </source>
</evidence>
<evidence type="ECO:0000256" key="6">
    <source>
        <dbReference type="ARBA" id="ARBA00023274"/>
    </source>
</evidence>
<feature type="region of interest" description="Disordered" evidence="8">
    <location>
        <begin position="1"/>
        <end position="26"/>
    </location>
</feature>
<keyword evidence="3" id="KW-0809">Transit peptide</keyword>
<dbReference type="InterPro" id="IPR033650">
    <property type="entry name" value="Ribosomal_mL46_NUDIX"/>
</dbReference>
<protein>
    <recommendedName>
        <fullName evidence="7">Large ribosomal subunit protein mL46</fullName>
    </recommendedName>
</protein>
<dbReference type="InterPro" id="IPR015797">
    <property type="entry name" value="NUDIX_hydrolase-like_dom_sf"/>
</dbReference>
<dbReference type="OrthoDB" id="414075at2759"/>
<name>A0A2J6SVP9_9HELO</name>
<dbReference type="GO" id="GO:0003735">
    <property type="term" value="F:structural constituent of ribosome"/>
    <property type="evidence" value="ECO:0007669"/>
    <property type="project" value="InterPro"/>
</dbReference>
<dbReference type="Gene3D" id="3.90.79.10">
    <property type="entry name" value="Nucleoside Triphosphate Pyrophosphohydrolase"/>
    <property type="match status" value="1"/>
</dbReference>
<comment type="subcellular location">
    <subcellularLocation>
        <location evidence="1">Mitochondrion</location>
    </subcellularLocation>
</comment>
<dbReference type="Pfam" id="PF11788">
    <property type="entry name" value="MRP-L46"/>
    <property type="match status" value="1"/>
</dbReference>
<dbReference type="PANTHER" id="PTHR13124:SF12">
    <property type="entry name" value="LARGE RIBOSOMAL SUBUNIT PROTEIN ML46"/>
    <property type="match status" value="1"/>
</dbReference>
<dbReference type="SUPFAM" id="SSF55811">
    <property type="entry name" value="Nudix"/>
    <property type="match status" value="1"/>
</dbReference>
<reference evidence="10 11" key="1">
    <citation type="submission" date="2016-04" db="EMBL/GenBank/DDBJ databases">
        <title>A degradative enzymes factory behind the ericoid mycorrhizal symbiosis.</title>
        <authorList>
            <consortium name="DOE Joint Genome Institute"/>
            <person name="Martino E."/>
            <person name="Morin E."/>
            <person name="Grelet G."/>
            <person name="Kuo A."/>
            <person name="Kohler A."/>
            <person name="Daghino S."/>
            <person name="Barry K."/>
            <person name="Choi C."/>
            <person name="Cichocki N."/>
            <person name="Clum A."/>
            <person name="Copeland A."/>
            <person name="Hainaut M."/>
            <person name="Haridas S."/>
            <person name="Labutti K."/>
            <person name="Lindquist E."/>
            <person name="Lipzen A."/>
            <person name="Khouja H.-R."/>
            <person name="Murat C."/>
            <person name="Ohm R."/>
            <person name="Olson A."/>
            <person name="Spatafora J."/>
            <person name="Veneault-Fourrey C."/>
            <person name="Henrissat B."/>
            <person name="Grigoriev I."/>
            <person name="Martin F."/>
            <person name="Perotto S."/>
        </authorList>
    </citation>
    <scope>NUCLEOTIDE SEQUENCE [LARGE SCALE GENOMIC DNA]</scope>
    <source>
        <strain evidence="10 11">E</strain>
    </source>
</reference>
<keyword evidence="4" id="KW-0689">Ribosomal protein</keyword>
<evidence type="ECO:0000256" key="8">
    <source>
        <dbReference type="SAM" id="MobiDB-lite"/>
    </source>
</evidence>
<keyword evidence="11" id="KW-1185">Reference proteome</keyword>
<dbReference type="GO" id="GO:0005743">
    <property type="term" value="C:mitochondrial inner membrane"/>
    <property type="evidence" value="ECO:0007669"/>
    <property type="project" value="UniProtKB-ARBA"/>
</dbReference>
<organism evidence="10 11">
    <name type="scientific">Hyaloscypha bicolor E</name>
    <dbReference type="NCBI Taxonomy" id="1095630"/>
    <lineage>
        <taxon>Eukaryota</taxon>
        <taxon>Fungi</taxon>
        <taxon>Dikarya</taxon>
        <taxon>Ascomycota</taxon>
        <taxon>Pezizomycotina</taxon>
        <taxon>Leotiomycetes</taxon>
        <taxon>Helotiales</taxon>
        <taxon>Hyaloscyphaceae</taxon>
        <taxon>Hyaloscypha</taxon>
        <taxon>Hyaloscypha bicolor</taxon>
    </lineage>
</organism>
<dbReference type="AlphaFoldDB" id="A0A2J6SVP9"/>
<keyword evidence="5" id="KW-0496">Mitochondrion</keyword>
<dbReference type="FunCoup" id="A0A2J6SVP9">
    <property type="interactions" value="458"/>
</dbReference>
<evidence type="ECO:0000256" key="5">
    <source>
        <dbReference type="ARBA" id="ARBA00023128"/>
    </source>
</evidence>
<dbReference type="Proteomes" id="UP000235371">
    <property type="component" value="Unassembled WGS sequence"/>
</dbReference>
<accession>A0A2J6SVP9</accession>
<gene>
    <name evidence="10" type="ORF">K444DRAFT_633743</name>
</gene>
<evidence type="ECO:0000256" key="1">
    <source>
        <dbReference type="ARBA" id="ARBA00004173"/>
    </source>
</evidence>
<dbReference type="CDD" id="cd04661">
    <property type="entry name" value="NUDIX_MRP_L46"/>
    <property type="match status" value="1"/>
</dbReference>